<comment type="caution">
    <text evidence="7">The sequence shown here is derived from an EMBL/GenBank/DDBJ whole genome shotgun (WGS) entry which is preliminary data.</text>
</comment>
<dbReference type="InterPro" id="IPR050330">
    <property type="entry name" value="Bact_OuterMem_StrucFunc"/>
</dbReference>
<dbReference type="PROSITE" id="PS51123">
    <property type="entry name" value="OMPA_2"/>
    <property type="match status" value="1"/>
</dbReference>
<accession>A0ABS1KRG4</accession>
<proteinExistence type="predicted"/>
<dbReference type="Gene3D" id="3.30.1330.60">
    <property type="entry name" value="OmpA-like domain"/>
    <property type="match status" value="1"/>
</dbReference>
<dbReference type="InterPro" id="IPR006665">
    <property type="entry name" value="OmpA-like"/>
</dbReference>
<sequence length="233" mass="26093">MGRKFFKLVLPLFFITTISFSQSQDSLVVAEGQILNAATKEPVMARITYQSLPYGNKVGVLNNNAYSFPMFDGEKYSIIVEAPGFSVAKYMLDPAEARGSKKVIKNIELTTGAPVAPEVGKVIRLDNLIFQVGKARISPESHSELEAVLDMMRENKKMVIQLEGHTDYQGDPKENLKLSQMRVDAVKSYLVSKDVSKQRIKTKAFGGTMPLSRDNTPEAHRLNRRVELRILEN</sequence>
<feature type="domain" description="OmpA-like" evidence="6">
    <location>
        <begin position="119"/>
        <end position="233"/>
    </location>
</feature>
<dbReference type="InterPro" id="IPR006664">
    <property type="entry name" value="OMP_bac"/>
</dbReference>
<dbReference type="CDD" id="cd07185">
    <property type="entry name" value="OmpA_C-like"/>
    <property type="match status" value="1"/>
</dbReference>
<dbReference type="EMBL" id="JAERRB010000003">
    <property type="protein sequence ID" value="MBL0741949.1"/>
    <property type="molecule type" value="Genomic_DNA"/>
</dbReference>
<feature type="chain" id="PRO_5045285110" evidence="5">
    <location>
        <begin position="24"/>
        <end position="233"/>
    </location>
</feature>
<dbReference type="PANTHER" id="PTHR30329">
    <property type="entry name" value="STATOR ELEMENT OF FLAGELLAR MOTOR COMPLEX"/>
    <property type="match status" value="1"/>
</dbReference>
<evidence type="ECO:0000313" key="8">
    <source>
        <dbReference type="Proteomes" id="UP000613030"/>
    </source>
</evidence>
<keyword evidence="3" id="KW-0998">Cell outer membrane</keyword>
<organism evidence="7 8">
    <name type="scientific">Chryseolinea lacunae</name>
    <dbReference type="NCBI Taxonomy" id="2801331"/>
    <lineage>
        <taxon>Bacteria</taxon>
        <taxon>Pseudomonadati</taxon>
        <taxon>Bacteroidota</taxon>
        <taxon>Cytophagia</taxon>
        <taxon>Cytophagales</taxon>
        <taxon>Fulvivirgaceae</taxon>
        <taxon>Chryseolinea</taxon>
    </lineage>
</organism>
<comment type="subcellular location">
    <subcellularLocation>
        <location evidence="1">Cell outer membrane</location>
    </subcellularLocation>
</comment>
<dbReference type="SUPFAM" id="SSF103088">
    <property type="entry name" value="OmpA-like"/>
    <property type="match status" value="1"/>
</dbReference>
<dbReference type="RefSeq" id="WP_202009605.1">
    <property type="nucleotide sequence ID" value="NZ_JAERRB010000003.1"/>
</dbReference>
<feature type="signal peptide" evidence="5">
    <location>
        <begin position="1"/>
        <end position="23"/>
    </location>
</feature>
<keyword evidence="5" id="KW-0732">Signal</keyword>
<protein>
    <submittedName>
        <fullName evidence="7">OmpA family protein</fullName>
    </submittedName>
</protein>
<keyword evidence="2 4" id="KW-0472">Membrane</keyword>
<evidence type="ECO:0000256" key="4">
    <source>
        <dbReference type="PROSITE-ProRule" id="PRU00473"/>
    </source>
</evidence>
<evidence type="ECO:0000256" key="5">
    <source>
        <dbReference type="SAM" id="SignalP"/>
    </source>
</evidence>
<dbReference type="PANTHER" id="PTHR30329:SF21">
    <property type="entry name" value="LIPOPROTEIN YIAD-RELATED"/>
    <property type="match status" value="1"/>
</dbReference>
<keyword evidence="8" id="KW-1185">Reference proteome</keyword>
<evidence type="ECO:0000313" key="7">
    <source>
        <dbReference type="EMBL" id="MBL0741949.1"/>
    </source>
</evidence>
<evidence type="ECO:0000259" key="6">
    <source>
        <dbReference type="PROSITE" id="PS51123"/>
    </source>
</evidence>
<name>A0ABS1KRG4_9BACT</name>
<evidence type="ECO:0000256" key="3">
    <source>
        <dbReference type="ARBA" id="ARBA00023237"/>
    </source>
</evidence>
<dbReference type="Proteomes" id="UP000613030">
    <property type="component" value="Unassembled WGS sequence"/>
</dbReference>
<dbReference type="Pfam" id="PF00691">
    <property type="entry name" value="OmpA"/>
    <property type="match status" value="1"/>
</dbReference>
<reference evidence="7 8" key="1">
    <citation type="submission" date="2021-01" db="EMBL/GenBank/DDBJ databases">
        <title>Chryseolinea sp. Jin1 Genome sequencing and assembly.</title>
        <authorList>
            <person name="Kim I."/>
        </authorList>
    </citation>
    <scope>NUCLEOTIDE SEQUENCE [LARGE SCALE GENOMIC DNA]</scope>
    <source>
        <strain evidence="7 8">Jin1</strain>
    </source>
</reference>
<gene>
    <name evidence="7" type="ORF">JI741_12015</name>
</gene>
<evidence type="ECO:0000256" key="1">
    <source>
        <dbReference type="ARBA" id="ARBA00004442"/>
    </source>
</evidence>
<dbReference type="InterPro" id="IPR036737">
    <property type="entry name" value="OmpA-like_sf"/>
</dbReference>
<evidence type="ECO:0000256" key="2">
    <source>
        <dbReference type="ARBA" id="ARBA00023136"/>
    </source>
</evidence>
<dbReference type="PRINTS" id="PR01021">
    <property type="entry name" value="OMPADOMAIN"/>
</dbReference>